<feature type="compositionally biased region" description="Basic and acidic residues" evidence="1">
    <location>
        <begin position="249"/>
        <end position="269"/>
    </location>
</feature>
<feature type="compositionally biased region" description="Polar residues" evidence="1">
    <location>
        <begin position="272"/>
        <end position="283"/>
    </location>
</feature>
<evidence type="ECO:0000313" key="2">
    <source>
        <dbReference type="EMBL" id="CAK8674421.1"/>
    </source>
</evidence>
<feature type="compositionally biased region" description="Polar residues" evidence="1">
    <location>
        <begin position="230"/>
        <end position="248"/>
    </location>
</feature>
<comment type="caution">
    <text evidence="2">The sequence shown here is derived from an EMBL/GenBank/DDBJ whole genome shotgun (WGS) entry which is preliminary data.</text>
</comment>
<feature type="region of interest" description="Disordered" evidence="1">
    <location>
        <begin position="413"/>
        <end position="439"/>
    </location>
</feature>
<feature type="region of interest" description="Disordered" evidence="1">
    <location>
        <begin position="332"/>
        <end position="355"/>
    </location>
</feature>
<keyword evidence="3" id="KW-1185">Reference proteome</keyword>
<feature type="compositionally biased region" description="Basic residues" evidence="1">
    <location>
        <begin position="200"/>
        <end position="229"/>
    </location>
</feature>
<reference evidence="2 3" key="1">
    <citation type="submission" date="2024-02" db="EMBL/GenBank/DDBJ databases">
        <authorList>
            <person name="Daric V."/>
            <person name="Darras S."/>
        </authorList>
    </citation>
    <scope>NUCLEOTIDE SEQUENCE [LARGE SCALE GENOMIC DNA]</scope>
</reference>
<protein>
    <submittedName>
        <fullName evidence="2">Uncharacterized protein</fullName>
    </submittedName>
</protein>
<sequence length="850" mass="92448">MFDKTNLATLPDAANCDVGMTSTQQNRSHFLPNNPTMQAAMVSVLEYYQLHRLGAASAAENQNRPPTIAVRNEGKFVNTAANDVPRAAEKSNQLDADLMASNVFSQTLPANSDVNAFVDASKNASPTAQNLFLPSVFPTLPYLFSQSLRDVNKITTNNNVTCPRRSFNTNGASDNIYLPTGVLTPPDFFPAPLPPTAVNSKRKKKSPTVKASKQKRGKHVTKTKPRQTSKCKQATASNAKYPVNPSSNEADHALDLRLPKRSSHNHDVTGRAASSPNYKPSTPITARCQQVQPMKTSTQAMPAQILPQSQGNNGLKKLQPTGNVHQLIRPITPKSTDTSHKAPSPSSSFSNGPSSSLPFPTYPISTNDVTLFSKQIPMTSAEALPMKLPNRPITDHVVQSTNCFKNVQYSADTVSNSSPSVRRDGRYTENTSHTAPPVGKVLVQPRSSVPVKVNKSVGTSSTSASGASAAVSFKMQPVSQVSKSTHKNSTTEPYTVIVNVPNKANTVSITVPANLPKKILDSPRCTAQSPTHHDDVITTSSYSKCPVENEEIESDDCDVPVIVNYYSLVKQKTPVVIKTESNRDTSSTPLVCSVNDAKNRGSKSGKSFDSTAVIRPASVKQESVSDSFRDFLKNTILPETNLSSIEERDQPSASKFNQCNPVTVKQEPQSPSPKIQRNCISSAGSAAKPHRTPIKNIFEIFESLQTDEDPSTETCVELKKEPLYSDENVLPRLENSSNTISSLASQLSSANKRRGAGITQFRKRARISISRNYKRPKIELIYKRSLSRVSVVPKEIKANDVIGYSPFGGIPTVTIPSQKVFVRTNEIAILKKILATKCRVSVDDLNLIPV</sequence>
<accession>A0ABP0F6G6</accession>
<dbReference type="EMBL" id="CAWYQH010000013">
    <property type="protein sequence ID" value="CAK8674421.1"/>
    <property type="molecule type" value="Genomic_DNA"/>
</dbReference>
<name>A0ABP0F6G6_CLALP</name>
<feature type="region of interest" description="Disordered" evidence="1">
    <location>
        <begin position="193"/>
        <end position="283"/>
    </location>
</feature>
<dbReference type="Proteomes" id="UP001642483">
    <property type="component" value="Unassembled WGS sequence"/>
</dbReference>
<evidence type="ECO:0000313" key="3">
    <source>
        <dbReference type="Proteomes" id="UP001642483"/>
    </source>
</evidence>
<gene>
    <name evidence="2" type="ORF">CVLEPA_LOCUS4121</name>
</gene>
<feature type="compositionally biased region" description="Low complexity" evidence="1">
    <location>
        <begin position="343"/>
        <end position="355"/>
    </location>
</feature>
<organism evidence="2 3">
    <name type="scientific">Clavelina lepadiformis</name>
    <name type="common">Light-bulb sea squirt</name>
    <name type="synonym">Ascidia lepadiformis</name>
    <dbReference type="NCBI Taxonomy" id="159417"/>
    <lineage>
        <taxon>Eukaryota</taxon>
        <taxon>Metazoa</taxon>
        <taxon>Chordata</taxon>
        <taxon>Tunicata</taxon>
        <taxon>Ascidiacea</taxon>
        <taxon>Aplousobranchia</taxon>
        <taxon>Clavelinidae</taxon>
        <taxon>Clavelina</taxon>
    </lineage>
</organism>
<proteinExistence type="predicted"/>
<evidence type="ECO:0000256" key="1">
    <source>
        <dbReference type="SAM" id="MobiDB-lite"/>
    </source>
</evidence>